<evidence type="ECO:0000313" key="3">
    <source>
        <dbReference type="EMBL" id="SPD15009.1"/>
    </source>
</evidence>
<evidence type="ECO:0000313" key="2">
    <source>
        <dbReference type="EMBL" id="SPC82796.1"/>
    </source>
</evidence>
<dbReference type="EMBL" id="OIVN01004022">
    <property type="protein sequence ID" value="SPD15009.1"/>
    <property type="molecule type" value="Genomic_DNA"/>
</dbReference>
<protein>
    <recommendedName>
        <fullName evidence="1">ATG1a/b/c MIT domain-containing protein</fullName>
    </recommendedName>
</protein>
<dbReference type="Pfam" id="PF24497">
    <property type="entry name" value="MIT_ATG1"/>
    <property type="match status" value="1"/>
</dbReference>
<organism evidence="2">
    <name type="scientific">Fagus sylvatica</name>
    <name type="common">Beechnut</name>
    <dbReference type="NCBI Taxonomy" id="28930"/>
    <lineage>
        <taxon>Eukaryota</taxon>
        <taxon>Viridiplantae</taxon>
        <taxon>Streptophyta</taxon>
        <taxon>Embryophyta</taxon>
        <taxon>Tracheophyta</taxon>
        <taxon>Spermatophyta</taxon>
        <taxon>Magnoliopsida</taxon>
        <taxon>eudicotyledons</taxon>
        <taxon>Gunneridae</taxon>
        <taxon>Pentapetalae</taxon>
        <taxon>rosids</taxon>
        <taxon>fabids</taxon>
        <taxon>Fagales</taxon>
        <taxon>Fagaceae</taxon>
        <taxon>Fagus</taxon>
    </lineage>
</organism>
<dbReference type="AlphaFoldDB" id="A0A2N9EVG6"/>
<dbReference type="EMBL" id="OIVN01000601">
    <property type="protein sequence ID" value="SPC82796.1"/>
    <property type="molecule type" value="Genomic_DNA"/>
</dbReference>
<dbReference type="InterPro" id="IPR056281">
    <property type="entry name" value="MIT_ATG1a/b/c"/>
</dbReference>
<gene>
    <name evidence="2" type="ORF">FSB_LOCUS10678</name>
    <name evidence="3" type="ORF">FSB_LOCUS42891</name>
</gene>
<proteinExistence type="predicted"/>
<reference evidence="2" key="1">
    <citation type="submission" date="2018-02" db="EMBL/GenBank/DDBJ databases">
        <authorList>
            <person name="Cohen D.B."/>
            <person name="Kent A.D."/>
        </authorList>
    </citation>
    <scope>NUCLEOTIDE SEQUENCE</scope>
</reference>
<name>A0A2N9EVG6_FAGSY</name>
<feature type="domain" description="ATG1a/b/c MIT" evidence="1">
    <location>
        <begin position="174"/>
        <end position="255"/>
    </location>
</feature>
<evidence type="ECO:0000259" key="1">
    <source>
        <dbReference type="Pfam" id="PF24497"/>
    </source>
</evidence>
<sequence>MVEVELSAVLPTMKIKVGQFSSIASDERLQLHSGHPVSLSSRSPALSTSSVCETILKQRKDGVNTSITKSGFTPNIASDRLRKSVDGDAFSASMESIEKDYVIVNTYFASMDAFSFYLETSVQDKSTTRVSICPSGKSDKDIAVEMQTMELADSSVGAAQSHGSDLLVTSSASSIIREVQGLTILHPLTRLHLLYQYVQALAELSQEKYNAGLLLESFSVELVVLAIWKKALQICSSWLASAAEGELPENCDSTKEWITGFGIASISSLALSGFNDGIGMCYIFC</sequence>
<accession>A0A2N9EVG6</accession>